<gene>
    <name evidence="2" type="ORF">BJF92_11390</name>
</gene>
<dbReference type="RefSeq" id="WP_075633703.1">
    <property type="nucleotide sequence ID" value="NZ_MKIO01000021.1"/>
</dbReference>
<protein>
    <submittedName>
        <fullName evidence="2">Uncharacterized protein</fullName>
    </submittedName>
</protein>
<dbReference type="AlphaFoldDB" id="A0A1Q9AMR0"/>
<evidence type="ECO:0000313" key="3">
    <source>
        <dbReference type="Proteomes" id="UP000186143"/>
    </source>
</evidence>
<proteinExistence type="predicted"/>
<comment type="caution">
    <text evidence="2">The sequence shown here is derived from an EMBL/GenBank/DDBJ whole genome shotgun (WGS) entry which is preliminary data.</text>
</comment>
<dbReference type="Proteomes" id="UP000186143">
    <property type="component" value="Unassembled WGS sequence"/>
</dbReference>
<sequence>MNKLKRTQTDMIFKMPKRDKAVTIIDHDAKAPPAMPWWGVAYSLAVWCMLAACIILPITKAVRGLLSP</sequence>
<dbReference type="STRING" id="1672749.BJF92_11390"/>
<name>A0A1Q9AMR0_9HYPH</name>
<evidence type="ECO:0000313" key="2">
    <source>
        <dbReference type="EMBL" id="OLP56684.1"/>
    </source>
</evidence>
<reference evidence="2 3" key="1">
    <citation type="submission" date="2016-09" db="EMBL/GenBank/DDBJ databases">
        <title>Rhizobium sp. nov., a novel species isolated from the rice rhizosphere.</title>
        <authorList>
            <person name="Zhao J."/>
            <person name="Zhang X."/>
        </authorList>
    </citation>
    <scope>NUCLEOTIDE SEQUENCE [LARGE SCALE GENOMIC DNA]</scope>
    <source>
        <strain evidence="2 3">MH17</strain>
    </source>
</reference>
<keyword evidence="1" id="KW-0472">Membrane</keyword>
<accession>A0A1Q9AMR0</accession>
<organism evidence="2 3">
    <name type="scientific">Xaviernesmea rhizosphaerae</name>
    <dbReference type="NCBI Taxonomy" id="1672749"/>
    <lineage>
        <taxon>Bacteria</taxon>
        <taxon>Pseudomonadati</taxon>
        <taxon>Pseudomonadota</taxon>
        <taxon>Alphaproteobacteria</taxon>
        <taxon>Hyphomicrobiales</taxon>
        <taxon>Rhizobiaceae</taxon>
        <taxon>Rhizobium/Agrobacterium group</taxon>
        <taxon>Xaviernesmea</taxon>
    </lineage>
</organism>
<dbReference type="EMBL" id="MKIO01000021">
    <property type="protein sequence ID" value="OLP56684.1"/>
    <property type="molecule type" value="Genomic_DNA"/>
</dbReference>
<feature type="transmembrane region" description="Helical" evidence="1">
    <location>
        <begin position="37"/>
        <end position="58"/>
    </location>
</feature>
<keyword evidence="1" id="KW-1133">Transmembrane helix</keyword>
<evidence type="ECO:0000256" key="1">
    <source>
        <dbReference type="SAM" id="Phobius"/>
    </source>
</evidence>
<keyword evidence="1" id="KW-0812">Transmembrane</keyword>